<keyword evidence="8 11" id="KW-0472">Membrane</keyword>
<dbReference type="Gene3D" id="1.20.120.1630">
    <property type="match status" value="1"/>
</dbReference>
<evidence type="ECO:0000313" key="15">
    <source>
        <dbReference type="Proteomes" id="UP000663854"/>
    </source>
</evidence>
<dbReference type="EMBL" id="CAJNOH010000651">
    <property type="protein sequence ID" value="CAF1096462.1"/>
    <property type="molecule type" value="Genomic_DNA"/>
</dbReference>
<keyword evidence="16" id="KW-1185">Reference proteome</keyword>
<dbReference type="PANTHER" id="PTHR30589">
    <property type="entry name" value="PROLIPOPROTEIN DIACYLGLYCERYL TRANSFERASE"/>
    <property type="match status" value="1"/>
</dbReference>
<dbReference type="Pfam" id="PF14378">
    <property type="entry name" value="PAP2_3"/>
    <property type="match status" value="1"/>
</dbReference>
<evidence type="ECO:0000256" key="1">
    <source>
        <dbReference type="ARBA" id="ARBA00004127"/>
    </source>
</evidence>
<evidence type="ECO:0000313" key="14">
    <source>
        <dbReference type="EMBL" id="CAF1413609.1"/>
    </source>
</evidence>
<keyword evidence="5 11" id="KW-0812">Transmembrane</keyword>
<sequence length="904" mass="105130">MTTGKHFYVYKWYADIIDEKTNDVTIIYLGELEWNFLKLSFTNILQFLDKYHLISQARFSNYNLPILENKSFHINSIQISGQWKSKSELIVEKLFENQDGYILWECFMPSAWGEIKINEKINKGFGYVEKLTLTLKPWQMPISILRWGRFLCKNQYIVWIRWEGDEEKFLVYHNGIKYIDGIINDDIVEFGHYRLILSKKYILRNGPLIKTVFDKVLWIKKIFPSGFFNMKECKWQTWCELYENNYLIENGWSIHENVDCKPKINFSFGKIFYGSLFIILLPLIFIFWSKQTENYILLPIPKNSIIAILFILFGIIFMFSSMLELWIKGHGLPMNAYPPPKLVTTGLYKIFSHPIYIGSSLFSFGISIYFQSKSGCWLISPILTLSWLALVYGYENDDLKQRFSDCKWNPLLNLPENIKIKSQLKDIISVYCLVLIPWLIFYQIIIFIGTPLNSISTYLTFEINLPIIEWTELFYLLAYPYVAFLPLVLQTKQQIRSFILAGLMNISIGIYLQIILPFVAVPREFIPTTILGQILLHERDFDGPTGAFPSFHVSWAFLSGYYYTWSFPKYKFVFYILSILISISCITTGMHSIIDVIAGFILFIICIKREILWIYIRNYFENLANSWTAYRIGKLRIINHSFYIFLSTSTGVFILCSLVGHTYTIILASSLSILGSAIWAQFIEKSSGLSRPFGYFGCIAGGIIGSMIASWLFTIPIISILSAYALVSPWIQGLGRLRCIIQGCCHGRSTNKFIGILIKNPQSRVCSISHLKNTYIHITPGYSMIANLIIGLFLWRLWYSNVSLCLIVSLYFILIGLSRFVEEEYRGEIQTPIYYKLKIYQWTSILFVFIGIIISMIPFNDNISLKLIWKYEYLIPSILFGLSTAFATGMDFPESKRKFSRLSD</sequence>
<dbReference type="GO" id="GO:0042158">
    <property type="term" value="P:lipoprotein biosynthetic process"/>
    <property type="evidence" value="ECO:0007669"/>
    <property type="project" value="InterPro"/>
</dbReference>
<feature type="transmembrane region" description="Helical" evidence="11">
    <location>
        <begin position="428"/>
        <end position="450"/>
    </location>
</feature>
<feature type="transmembrane region" description="Helical" evidence="11">
    <location>
        <begin position="694"/>
        <end position="727"/>
    </location>
</feature>
<feature type="transmembrane region" description="Helical" evidence="11">
    <location>
        <begin position="498"/>
        <end position="520"/>
    </location>
</feature>
<proteinExistence type="predicted"/>
<keyword evidence="10" id="KW-1208">Phospholipid metabolism</keyword>
<feature type="transmembrane region" description="Helical" evidence="11">
    <location>
        <begin position="839"/>
        <end position="859"/>
    </location>
</feature>
<dbReference type="Proteomes" id="UP000663870">
    <property type="component" value="Unassembled WGS sequence"/>
</dbReference>
<evidence type="ECO:0000313" key="13">
    <source>
        <dbReference type="EMBL" id="CAF1096462.1"/>
    </source>
</evidence>
<comment type="caution">
    <text evidence="13">The sequence shown here is derived from an EMBL/GenBank/DDBJ whole genome shotgun (WGS) entry which is preliminary data.</text>
</comment>
<feature type="domain" description="Inositolphosphotransferase Aur1/Ipt1" evidence="12">
    <location>
        <begin position="470"/>
        <end position="606"/>
    </location>
</feature>
<evidence type="ECO:0000313" key="16">
    <source>
        <dbReference type="Proteomes" id="UP000663870"/>
    </source>
</evidence>
<dbReference type="GO" id="GO:0005886">
    <property type="term" value="C:plasma membrane"/>
    <property type="evidence" value="ECO:0007669"/>
    <property type="project" value="InterPro"/>
</dbReference>
<comment type="subcellular location">
    <subcellularLocation>
        <location evidence="1">Endomembrane system</location>
        <topology evidence="1">Multi-pass membrane protein</topology>
    </subcellularLocation>
</comment>
<evidence type="ECO:0000256" key="10">
    <source>
        <dbReference type="ARBA" id="ARBA00023264"/>
    </source>
</evidence>
<evidence type="ECO:0000256" key="11">
    <source>
        <dbReference type="SAM" id="Phobius"/>
    </source>
</evidence>
<dbReference type="Gene3D" id="1.20.144.10">
    <property type="entry name" value="Phosphatidic acid phosphatase type 2/haloperoxidase"/>
    <property type="match status" value="1"/>
</dbReference>
<feature type="transmembrane region" description="Helical" evidence="11">
    <location>
        <begin position="347"/>
        <end position="371"/>
    </location>
</feature>
<dbReference type="EMBL" id="CAJNOL010001747">
    <property type="protein sequence ID" value="CAF1413609.1"/>
    <property type="molecule type" value="Genomic_DNA"/>
</dbReference>
<dbReference type="AlphaFoldDB" id="A0A814NP48"/>
<dbReference type="Pfam" id="PF01790">
    <property type="entry name" value="LGT"/>
    <property type="match status" value="1"/>
</dbReference>
<dbReference type="GO" id="GO:0012505">
    <property type="term" value="C:endomembrane system"/>
    <property type="evidence" value="ECO:0007669"/>
    <property type="project" value="UniProtKB-SubCell"/>
</dbReference>
<keyword evidence="4" id="KW-0808">Transferase</keyword>
<evidence type="ECO:0000256" key="3">
    <source>
        <dbReference type="ARBA" id="ARBA00022516"/>
    </source>
</evidence>
<feature type="transmembrane region" description="Helical" evidence="11">
    <location>
        <begin position="871"/>
        <end position="892"/>
    </location>
</feature>
<feature type="transmembrane region" description="Helical" evidence="11">
    <location>
        <begin position="637"/>
        <end position="655"/>
    </location>
</feature>
<protein>
    <recommendedName>
        <fullName evidence="12">Inositolphosphotransferase Aur1/Ipt1 domain-containing protein</fullName>
    </recommendedName>
</protein>
<feature type="transmembrane region" description="Helical" evidence="11">
    <location>
        <begin position="377"/>
        <end position="394"/>
    </location>
</feature>
<gene>
    <name evidence="14" type="ORF">JXQ802_LOCUS35423</name>
    <name evidence="13" type="ORF">PYM288_LOCUS19445</name>
</gene>
<keyword evidence="9" id="KW-0594">Phospholipid biosynthesis</keyword>
<keyword evidence="7" id="KW-0443">Lipid metabolism</keyword>
<accession>A0A814NP48</accession>
<feature type="transmembrane region" description="Helical" evidence="11">
    <location>
        <begin position="546"/>
        <end position="565"/>
    </location>
</feature>
<evidence type="ECO:0000256" key="5">
    <source>
        <dbReference type="ARBA" id="ARBA00022692"/>
    </source>
</evidence>
<dbReference type="InterPro" id="IPR001640">
    <property type="entry name" value="Lgt"/>
</dbReference>
<feature type="transmembrane region" description="Helical" evidence="11">
    <location>
        <begin position="797"/>
        <end position="818"/>
    </location>
</feature>
<keyword evidence="2" id="KW-1003">Cell membrane</keyword>
<evidence type="ECO:0000259" key="12">
    <source>
        <dbReference type="Pfam" id="PF14378"/>
    </source>
</evidence>
<evidence type="ECO:0000256" key="7">
    <source>
        <dbReference type="ARBA" id="ARBA00023098"/>
    </source>
</evidence>
<evidence type="ECO:0000256" key="9">
    <source>
        <dbReference type="ARBA" id="ARBA00023209"/>
    </source>
</evidence>
<name>A0A814NP48_9BILA</name>
<dbReference type="PANTHER" id="PTHR30589:SF0">
    <property type="entry name" value="PHOSPHATIDYLGLYCEROL--PROLIPOPROTEIN DIACYLGLYCERYL TRANSFERASE"/>
    <property type="match status" value="1"/>
</dbReference>
<evidence type="ECO:0000256" key="8">
    <source>
        <dbReference type="ARBA" id="ARBA00023136"/>
    </source>
</evidence>
<dbReference type="InterPro" id="IPR007318">
    <property type="entry name" value="Phopholipid_MeTrfase"/>
</dbReference>
<evidence type="ECO:0000256" key="6">
    <source>
        <dbReference type="ARBA" id="ARBA00022989"/>
    </source>
</evidence>
<feature type="transmembrane region" description="Helical" evidence="11">
    <location>
        <begin position="572"/>
        <end position="590"/>
    </location>
</feature>
<dbReference type="UniPathway" id="UPA00753"/>
<feature type="transmembrane region" description="Helical" evidence="11">
    <location>
        <begin position="470"/>
        <end position="489"/>
    </location>
</feature>
<dbReference type="GO" id="GO:0006656">
    <property type="term" value="P:phosphatidylcholine biosynthetic process"/>
    <property type="evidence" value="ECO:0007669"/>
    <property type="project" value="UniProtKB-UniPathway"/>
</dbReference>
<dbReference type="InterPro" id="IPR026841">
    <property type="entry name" value="Aur1/Ipt1"/>
</dbReference>
<evidence type="ECO:0000256" key="4">
    <source>
        <dbReference type="ARBA" id="ARBA00022679"/>
    </source>
</evidence>
<dbReference type="GO" id="GO:0008961">
    <property type="term" value="F:phosphatidylglycerol-prolipoprotein diacylglyceryl transferase activity"/>
    <property type="evidence" value="ECO:0007669"/>
    <property type="project" value="InterPro"/>
</dbReference>
<dbReference type="InterPro" id="IPR036938">
    <property type="entry name" value="PAP2/HPO_sf"/>
</dbReference>
<feature type="transmembrane region" description="Helical" evidence="11">
    <location>
        <begin position="304"/>
        <end position="327"/>
    </location>
</feature>
<keyword evidence="6 11" id="KW-1133">Transmembrane helix</keyword>
<reference evidence="13" key="1">
    <citation type="submission" date="2021-02" db="EMBL/GenBank/DDBJ databases">
        <authorList>
            <person name="Nowell W R."/>
        </authorList>
    </citation>
    <scope>NUCLEOTIDE SEQUENCE</scope>
</reference>
<feature type="transmembrane region" description="Helical" evidence="11">
    <location>
        <begin position="271"/>
        <end position="289"/>
    </location>
</feature>
<dbReference type="SUPFAM" id="SSF48317">
    <property type="entry name" value="Acid phosphatase/Vanadium-dependent haloperoxidase"/>
    <property type="match status" value="1"/>
</dbReference>
<organism evidence="13 15">
    <name type="scientific">Rotaria sordida</name>
    <dbReference type="NCBI Taxonomy" id="392033"/>
    <lineage>
        <taxon>Eukaryota</taxon>
        <taxon>Metazoa</taxon>
        <taxon>Spiralia</taxon>
        <taxon>Gnathifera</taxon>
        <taxon>Rotifera</taxon>
        <taxon>Eurotatoria</taxon>
        <taxon>Bdelloidea</taxon>
        <taxon>Philodinida</taxon>
        <taxon>Philodinidae</taxon>
        <taxon>Rotaria</taxon>
    </lineage>
</organism>
<keyword evidence="3" id="KW-0444">Lipid biosynthesis</keyword>
<feature type="transmembrane region" description="Helical" evidence="11">
    <location>
        <begin position="661"/>
        <end position="682"/>
    </location>
</feature>
<dbReference type="Pfam" id="PF04191">
    <property type="entry name" value="PEMT"/>
    <property type="match status" value="1"/>
</dbReference>
<dbReference type="Proteomes" id="UP000663854">
    <property type="component" value="Unassembled WGS sequence"/>
</dbReference>
<evidence type="ECO:0000256" key="2">
    <source>
        <dbReference type="ARBA" id="ARBA00022475"/>
    </source>
</evidence>